<keyword evidence="1 3" id="KW-0807">Transducer</keyword>
<dbReference type="Pfam" id="PF00015">
    <property type="entry name" value="MCPsignal"/>
    <property type="match status" value="1"/>
</dbReference>
<dbReference type="eggNOG" id="COG4191">
    <property type="taxonomic scope" value="Bacteria"/>
</dbReference>
<gene>
    <name evidence="8" type="ordered locus">PCC8801_4287</name>
</gene>
<dbReference type="SUPFAM" id="SSF158472">
    <property type="entry name" value="HAMP domain-like"/>
    <property type="match status" value="1"/>
</dbReference>
<dbReference type="SUPFAM" id="SSF58104">
    <property type="entry name" value="Methyl-accepting chemotaxis protein (MCP) signaling domain"/>
    <property type="match status" value="1"/>
</dbReference>
<dbReference type="OrthoDB" id="419276at2"/>
<evidence type="ECO:0000313" key="8">
    <source>
        <dbReference type="EMBL" id="ACK68210.1"/>
    </source>
</evidence>
<dbReference type="AlphaFoldDB" id="B7JV77"/>
<organism evidence="8 9">
    <name type="scientific">Rippkaea orientalis (strain PCC 8801 / RF-1)</name>
    <name type="common">Cyanothece sp. (strain PCC 8801)</name>
    <dbReference type="NCBI Taxonomy" id="41431"/>
    <lineage>
        <taxon>Bacteria</taxon>
        <taxon>Bacillati</taxon>
        <taxon>Cyanobacteriota</taxon>
        <taxon>Cyanophyceae</taxon>
        <taxon>Oscillatoriophycideae</taxon>
        <taxon>Chroococcales</taxon>
        <taxon>Aphanothecaceae</taxon>
        <taxon>Rippkaea</taxon>
        <taxon>Rippkaea orientalis</taxon>
    </lineage>
</organism>
<dbReference type="EMBL" id="CP001287">
    <property type="protein sequence ID" value="ACK68210.1"/>
    <property type="molecule type" value="Genomic_DNA"/>
</dbReference>
<evidence type="ECO:0000259" key="7">
    <source>
        <dbReference type="PROSITE" id="PS50885"/>
    </source>
</evidence>
<dbReference type="Proteomes" id="UP000008204">
    <property type="component" value="Chromosome"/>
</dbReference>
<dbReference type="CDD" id="cd06225">
    <property type="entry name" value="HAMP"/>
    <property type="match status" value="1"/>
</dbReference>
<evidence type="ECO:0000259" key="6">
    <source>
        <dbReference type="PROSITE" id="PS50111"/>
    </source>
</evidence>
<evidence type="ECO:0000256" key="2">
    <source>
        <dbReference type="ARBA" id="ARBA00029447"/>
    </source>
</evidence>
<feature type="domain" description="HAMP" evidence="7">
    <location>
        <begin position="453"/>
        <end position="505"/>
    </location>
</feature>
<feature type="region of interest" description="Disordered" evidence="5">
    <location>
        <begin position="1"/>
        <end position="26"/>
    </location>
</feature>
<proteinExistence type="inferred from homology"/>
<feature type="domain" description="HAMP" evidence="7">
    <location>
        <begin position="526"/>
        <end position="577"/>
    </location>
</feature>
<dbReference type="PANTHER" id="PTHR32089">
    <property type="entry name" value="METHYL-ACCEPTING CHEMOTAXIS PROTEIN MCPB"/>
    <property type="match status" value="1"/>
</dbReference>
<keyword evidence="9" id="KW-1185">Reference proteome</keyword>
<evidence type="ECO:0000313" key="9">
    <source>
        <dbReference type="Proteomes" id="UP000008204"/>
    </source>
</evidence>
<sequence>MLDFLPSSSSESRNSKPMNSSDETKDNEALQKILCATTLEKSGDLVGAIALYQEVIETDEQGTYRAIAQQALAVLNIQDNSEKKTSDLLIEPRPEISAQPLPFLPWHQQLLKQFYDLPIQTKQFAVLLTSEVVAILGLVGVGATLIITNGQAQLLNQAKAELKVAELNYNIKIDQMQLGFRSQADNTAIIAAAETSQANGTVLGILANEIAKNKIEIAILVNAQGKTVATGNIKVVPRPFDPHGLVTQALKSGKHSQISELITYDELAKENSLIAQLRADDMGVSPASKPNFLIRYTITPIRNGKAAIVGALISGDIVKLPIVKDTVEAFNSGYSAIYLHDPTTGKFTLATSQKQVENGKIKKNVPLSNTNILKQAIAAKGETVTGIGQIGYRSSMMAAKTLFNASGAPIAVLVRGTSHRALDTLISQSLALQGISAVVVLVISVALVRLLGRAILKPLEQLMKVTNEFSAGNREVRAQKFANDEMGELATNFNYMADSIVAKEQKLAQYAEQQAAEAEKQRQAKENLQQEVIEMLLDIEEVQKGDLTVKAQVNEGVVGSVADAFNTTTSALRQLVLQVQQVSNRVSELALQEQTSISNLSEGAISQAEEINQVLQGVAEINTSIQSVALSTDEAAKIAHQALKQAQEGDKAMVQTVNSIQKIRSSVGGTAKKLKQLAESSQEISQIVTIISSISQKTNLLAFNASIEASRAGEHGKGFRVVAEEVGRLAIKVTDATKDIQELVETIQEDTAKVLQEMENSTSEVVTGTQLVRQTQEILQGLADTSQEIDQYLQEITVNTTAQTHASDQINQKIAGVATISQETSSEATLMVQSLQTLVEQVKALQISVSQFRL</sequence>
<dbReference type="GO" id="GO:0007165">
    <property type="term" value="P:signal transduction"/>
    <property type="evidence" value="ECO:0007669"/>
    <property type="project" value="UniProtKB-KW"/>
</dbReference>
<feature type="domain" description="Methyl-accepting transducer" evidence="6">
    <location>
        <begin position="582"/>
        <end position="818"/>
    </location>
</feature>
<accession>B7JV77</accession>
<dbReference type="RefSeq" id="WP_015957356.1">
    <property type="nucleotide sequence ID" value="NC_011726.1"/>
</dbReference>
<dbReference type="CDD" id="cd11386">
    <property type="entry name" value="MCP_signal"/>
    <property type="match status" value="1"/>
</dbReference>
<evidence type="ECO:0000256" key="1">
    <source>
        <dbReference type="ARBA" id="ARBA00023224"/>
    </source>
</evidence>
<evidence type="ECO:0000256" key="3">
    <source>
        <dbReference type="PROSITE-ProRule" id="PRU00284"/>
    </source>
</evidence>
<dbReference type="Pfam" id="PF00672">
    <property type="entry name" value="HAMP"/>
    <property type="match status" value="1"/>
</dbReference>
<dbReference type="InterPro" id="IPR004089">
    <property type="entry name" value="MCPsignal_dom"/>
</dbReference>
<dbReference type="PROSITE" id="PS50885">
    <property type="entry name" value="HAMP"/>
    <property type="match status" value="2"/>
</dbReference>
<dbReference type="HOGENOM" id="CLU_000445_50_2_3"/>
<dbReference type="GO" id="GO:0016020">
    <property type="term" value="C:membrane"/>
    <property type="evidence" value="ECO:0007669"/>
    <property type="project" value="InterPro"/>
</dbReference>
<evidence type="ECO:0000256" key="4">
    <source>
        <dbReference type="SAM" id="Coils"/>
    </source>
</evidence>
<name>B7JV77_RIPO1</name>
<feature type="coiled-coil region" evidence="4">
    <location>
        <begin position="501"/>
        <end position="545"/>
    </location>
</feature>
<dbReference type="Gene3D" id="6.10.340.10">
    <property type="match status" value="1"/>
</dbReference>
<evidence type="ECO:0000256" key="5">
    <source>
        <dbReference type="SAM" id="MobiDB-lite"/>
    </source>
</evidence>
<comment type="similarity">
    <text evidence="2">Belongs to the methyl-accepting chemotaxis (MCP) protein family.</text>
</comment>
<dbReference type="eggNOG" id="COG0840">
    <property type="taxonomic scope" value="Bacteria"/>
</dbReference>
<feature type="compositionally biased region" description="Low complexity" evidence="5">
    <location>
        <begin position="7"/>
        <end position="21"/>
    </location>
</feature>
<dbReference type="PANTHER" id="PTHR32089:SF114">
    <property type="entry name" value="METHYL-ACCEPTING CHEMOTAXIS PROTEIN MCPB"/>
    <property type="match status" value="1"/>
</dbReference>
<reference evidence="9" key="1">
    <citation type="journal article" date="2011" name="MBio">
        <title>Novel metabolic attributes of the genus Cyanothece, comprising a group of unicellular nitrogen-fixing Cyanobacteria.</title>
        <authorList>
            <person name="Bandyopadhyay A."/>
            <person name="Elvitigala T."/>
            <person name="Welsh E."/>
            <person name="Stockel J."/>
            <person name="Liberton M."/>
            <person name="Min H."/>
            <person name="Sherman L.A."/>
            <person name="Pakrasi H.B."/>
        </authorList>
    </citation>
    <scope>NUCLEOTIDE SEQUENCE [LARGE SCALE GENOMIC DNA]</scope>
    <source>
        <strain evidence="9">PCC 8801</strain>
    </source>
</reference>
<keyword evidence="4" id="KW-0175">Coiled coil</keyword>
<dbReference type="PROSITE" id="PS50111">
    <property type="entry name" value="CHEMOTAXIS_TRANSDUC_2"/>
    <property type="match status" value="1"/>
</dbReference>
<dbReference type="Gene3D" id="1.10.287.950">
    <property type="entry name" value="Methyl-accepting chemotaxis protein"/>
    <property type="match status" value="1"/>
</dbReference>
<protein>
    <submittedName>
        <fullName evidence="8">Methyl-accepting chemotaxis sensory transducer</fullName>
    </submittedName>
</protein>
<dbReference type="KEGG" id="cyp:PCC8801_4287"/>
<dbReference type="InterPro" id="IPR003660">
    <property type="entry name" value="HAMP_dom"/>
</dbReference>
<dbReference type="SMART" id="SM00304">
    <property type="entry name" value="HAMP"/>
    <property type="match status" value="2"/>
</dbReference>
<dbReference type="STRING" id="41431.PCC8801_4287"/>
<dbReference type="SMART" id="SM00283">
    <property type="entry name" value="MA"/>
    <property type="match status" value="1"/>
</dbReference>